<comment type="catalytic activity">
    <reaction evidence="7">
        <text>L-seryl-[protein] + ATP = O-phospho-L-seryl-[protein] + ADP + H(+)</text>
        <dbReference type="Rhea" id="RHEA:17989"/>
        <dbReference type="Rhea" id="RHEA-COMP:9863"/>
        <dbReference type="Rhea" id="RHEA-COMP:11604"/>
        <dbReference type="ChEBI" id="CHEBI:15378"/>
        <dbReference type="ChEBI" id="CHEBI:29999"/>
        <dbReference type="ChEBI" id="CHEBI:30616"/>
        <dbReference type="ChEBI" id="CHEBI:83421"/>
        <dbReference type="ChEBI" id="CHEBI:456216"/>
        <dbReference type="EC" id="2.7.12.2"/>
    </reaction>
</comment>
<reference evidence="14" key="1">
    <citation type="journal article" date="2015" name="PLoS Genet.">
        <title>Genome Sequence and Transcriptome Analyses of Chrysochromulina tobin: Metabolic Tools for Enhanced Algal Fitness in the Prominent Order Prymnesiales (Haptophyceae).</title>
        <authorList>
            <person name="Hovde B.T."/>
            <person name="Deodato C.R."/>
            <person name="Hunsperger H.M."/>
            <person name="Ryken S.A."/>
            <person name="Yost W."/>
            <person name="Jha R.K."/>
            <person name="Patterson J."/>
            <person name="Monnat R.J. Jr."/>
            <person name="Barlow S.B."/>
            <person name="Starkenburg S.R."/>
            <person name="Cattolico R.A."/>
        </authorList>
    </citation>
    <scope>NUCLEOTIDE SEQUENCE</scope>
    <source>
        <strain evidence="14">CCMP291</strain>
    </source>
</reference>
<dbReference type="EMBL" id="JWZX01002477">
    <property type="protein sequence ID" value="KOO29006.1"/>
    <property type="molecule type" value="Genomic_DNA"/>
</dbReference>
<evidence type="ECO:0000256" key="8">
    <source>
        <dbReference type="ARBA" id="ARBA00049299"/>
    </source>
</evidence>
<feature type="domain" description="Protein kinase" evidence="12">
    <location>
        <begin position="76"/>
        <end position="338"/>
    </location>
</feature>
<name>A0A0M0JQZ5_9EUKA</name>
<evidence type="ECO:0000256" key="11">
    <source>
        <dbReference type="SAM" id="MobiDB-lite"/>
    </source>
</evidence>
<keyword evidence="14" id="KW-1185">Reference proteome</keyword>
<keyword evidence="1" id="KW-0808">Transferase</keyword>
<dbReference type="PANTHER" id="PTHR48013:SF9">
    <property type="entry name" value="DUAL SPECIFICITY MITOGEN-ACTIVATED PROTEIN KINASE KINASE 5"/>
    <property type="match status" value="1"/>
</dbReference>
<evidence type="ECO:0000256" key="5">
    <source>
        <dbReference type="ARBA" id="ARBA00038035"/>
    </source>
</evidence>
<dbReference type="InterPro" id="IPR017441">
    <property type="entry name" value="Protein_kinase_ATP_BS"/>
</dbReference>
<comment type="catalytic activity">
    <reaction evidence="8">
        <text>L-threonyl-[protein] + ATP = O-phospho-L-threonyl-[protein] + ADP + H(+)</text>
        <dbReference type="Rhea" id="RHEA:46608"/>
        <dbReference type="Rhea" id="RHEA-COMP:11060"/>
        <dbReference type="Rhea" id="RHEA-COMP:11605"/>
        <dbReference type="ChEBI" id="CHEBI:15378"/>
        <dbReference type="ChEBI" id="CHEBI:30013"/>
        <dbReference type="ChEBI" id="CHEBI:30616"/>
        <dbReference type="ChEBI" id="CHEBI:61977"/>
        <dbReference type="ChEBI" id="CHEBI:456216"/>
        <dbReference type="EC" id="2.7.12.2"/>
    </reaction>
</comment>
<evidence type="ECO:0000256" key="1">
    <source>
        <dbReference type="ARBA" id="ARBA00022679"/>
    </source>
</evidence>
<dbReference type="InterPro" id="IPR011009">
    <property type="entry name" value="Kinase-like_dom_sf"/>
</dbReference>
<feature type="region of interest" description="Disordered" evidence="11">
    <location>
        <begin position="438"/>
        <end position="460"/>
    </location>
</feature>
<evidence type="ECO:0000256" key="6">
    <source>
        <dbReference type="ARBA" id="ARBA00038999"/>
    </source>
</evidence>
<comment type="caution">
    <text evidence="13">The sequence shown here is derived from an EMBL/GenBank/DDBJ whole genome shotgun (WGS) entry which is preliminary data.</text>
</comment>
<dbReference type="Gene3D" id="3.30.200.20">
    <property type="entry name" value="Phosphorylase Kinase, domain 1"/>
    <property type="match status" value="1"/>
</dbReference>
<sequence length="460" mass="49593">MPLRSGLAALTIQDDESVDLGATSPPALSRGSSFDVSLNDTFKAGGGTPLDSTIRLRPEGMEVKGAQFSDISLADLDKGKMLGKGASGRVFLVTHRRTKEQYALKQLTALADKAARHQALNELRIATNHCGKAEDGKTEHLVRLVDAFFHEGNISMLMELCDGGSLDDQLRLSREQGQAATMPLAPLAYQICTGVRYMHETMKQVHRDLKPANILLTSEGVVKLTDFGVSKQLNSTDAFAMTQVGTTSYMSPERLKGNDYTYPSDVWSVGVIVLEMLRGAHPFNGTSFMAICKAICEEPLPAPPDGTAPEPVAFVDECLQREPSARKSAGALLDGEWLKPLRHRDVRQAVFKWLMGSAASAAMTSAAANAEMKRRAREMARRAIASSSDAPLDGDDDLFTPQGFVTPTFTVTPQLVQASCAAASEGYAEDGTADGMKQTFVAARPDGGDSHGARRVNWQE</sequence>
<evidence type="ECO:0000256" key="7">
    <source>
        <dbReference type="ARBA" id="ARBA00049014"/>
    </source>
</evidence>
<dbReference type="AlphaFoldDB" id="A0A0M0JQZ5"/>
<dbReference type="Pfam" id="PF00069">
    <property type="entry name" value="Pkinase"/>
    <property type="match status" value="1"/>
</dbReference>
<comment type="catalytic activity">
    <reaction evidence="9">
        <text>L-tyrosyl-[protein] + ATP = O-phospho-L-tyrosyl-[protein] + ADP + H(+)</text>
        <dbReference type="Rhea" id="RHEA:10596"/>
        <dbReference type="Rhea" id="RHEA-COMP:10136"/>
        <dbReference type="Rhea" id="RHEA-COMP:20101"/>
        <dbReference type="ChEBI" id="CHEBI:15378"/>
        <dbReference type="ChEBI" id="CHEBI:30616"/>
        <dbReference type="ChEBI" id="CHEBI:46858"/>
        <dbReference type="ChEBI" id="CHEBI:61978"/>
        <dbReference type="ChEBI" id="CHEBI:456216"/>
        <dbReference type="EC" id="2.7.12.2"/>
    </reaction>
</comment>
<keyword evidence="2 10" id="KW-0547">Nucleotide-binding</keyword>
<dbReference type="PANTHER" id="PTHR48013">
    <property type="entry name" value="DUAL SPECIFICITY MITOGEN-ACTIVATED PROTEIN KINASE KINASE 5-RELATED"/>
    <property type="match status" value="1"/>
</dbReference>
<evidence type="ECO:0000256" key="4">
    <source>
        <dbReference type="ARBA" id="ARBA00022840"/>
    </source>
</evidence>
<comment type="similarity">
    <text evidence="5">Belongs to the protein kinase superfamily. STE Ser/Thr protein kinase family. MAP kinase kinase subfamily.</text>
</comment>
<gene>
    <name evidence="13" type="ORF">Ctob_004888</name>
</gene>
<dbReference type="EC" id="2.7.12.2" evidence="6"/>
<keyword evidence="4 10" id="KW-0067">ATP-binding</keyword>
<evidence type="ECO:0000256" key="9">
    <source>
        <dbReference type="ARBA" id="ARBA00051693"/>
    </source>
</evidence>
<evidence type="ECO:0000256" key="10">
    <source>
        <dbReference type="PROSITE-ProRule" id="PRU10141"/>
    </source>
</evidence>
<accession>A0A0M0JQZ5</accession>
<evidence type="ECO:0000256" key="2">
    <source>
        <dbReference type="ARBA" id="ARBA00022741"/>
    </source>
</evidence>
<dbReference type="GO" id="GO:0005524">
    <property type="term" value="F:ATP binding"/>
    <property type="evidence" value="ECO:0007669"/>
    <property type="project" value="UniProtKB-UniRule"/>
</dbReference>
<dbReference type="InterPro" id="IPR000719">
    <property type="entry name" value="Prot_kinase_dom"/>
</dbReference>
<proteinExistence type="inferred from homology"/>
<evidence type="ECO:0000256" key="3">
    <source>
        <dbReference type="ARBA" id="ARBA00022777"/>
    </source>
</evidence>
<organism evidence="13 14">
    <name type="scientific">Chrysochromulina tobinii</name>
    <dbReference type="NCBI Taxonomy" id="1460289"/>
    <lineage>
        <taxon>Eukaryota</taxon>
        <taxon>Haptista</taxon>
        <taxon>Haptophyta</taxon>
        <taxon>Prymnesiophyceae</taxon>
        <taxon>Prymnesiales</taxon>
        <taxon>Chrysochromulinaceae</taxon>
        <taxon>Chrysochromulina</taxon>
    </lineage>
</organism>
<feature type="binding site" evidence="10">
    <location>
        <position position="105"/>
    </location>
    <ligand>
        <name>ATP</name>
        <dbReference type="ChEBI" id="CHEBI:30616"/>
    </ligand>
</feature>
<dbReference type="SMART" id="SM00220">
    <property type="entry name" value="S_TKc"/>
    <property type="match status" value="1"/>
</dbReference>
<dbReference type="Gene3D" id="1.10.510.10">
    <property type="entry name" value="Transferase(Phosphotransferase) domain 1"/>
    <property type="match status" value="1"/>
</dbReference>
<dbReference type="SUPFAM" id="SSF56112">
    <property type="entry name" value="Protein kinase-like (PK-like)"/>
    <property type="match status" value="1"/>
</dbReference>
<evidence type="ECO:0000259" key="12">
    <source>
        <dbReference type="PROSITE" id="PS50011"/>
    </source>
</evidence>
<dbReference type="PROSITE" id="PS00107">
    <property type="entry name" value="PROTEIN_KINASE_ATP"/>
    <property type="match status" value="1"/>
</dbReference>
<evidence type="ECO:0000313" key="13">
    <source>
        <dbReference type="EMBL" id="KOO29006.1"/>
    </source>
</evidence>
<dbReference type="Proteomes" id="UP000037460">
    <property type="component" value="Unassembled WGS sequence"/>
</dbReference>
<dbReference type="GO" id="GO:0004708">
    <property type="term" value="F:MAP kinase kinase activity"/>
    <property type="evidence" value="ECO:0007669"/>
    <property type="project" value="UniProtKB-EC"/>
</dbReference>
<dbReference type="OrthoDB" id="8693905at2759"/>
<protein>
    <recommendedName>
        <fullName evidence="6">mitogen-activated protein kinase kinase</fullName>
        <ecNumber evidence="6">2.7.12.2</ecNumber>
    </recommendedName>
</protein>
<dbReference type="PROSITE" id="PS50011">
    <property type="entry name" value="PROTEIN_KINASE_DOM"/>
    <property type="match status" value="1"/>
</dbReference>
<keyword evidence="3 13" id="KW-0418">Kinase</keyword>
<evidence type="ECO:0000313" key="14">
    <source>
        <dbReference type="Proteomes" id="UP000037460"/>
    </source>
</evidence>